<proteinExistence type="predicted"/>
<evidence type="ECO:0000313" key="2">
    <source>
        <dbReference type="EMBL" id="AUB80051.1"/>
    </source>
</evidence>
<organism evidence="2 3">
    <name type="scientific">Candidatus Thiodictyon syntrophicum</name>
    <dbReference type="NCBI Taxonomy" id="1166950"/>
    <lineage>
        <taxon>Bacteria</taxon>
        <taxon>Pseudomonadati</taxon>
        <taxon>Pseudomonadota</taxon>
        <taxon>Gammaproteobacteria</taxon>
        <taxon>Chromatiales</taxon>
        <taxon>Chromatiaceae</taxon>
        <taxon>Thiodictyon</taxon>
    </lineage>
</organism>
<feature type="transmembrane region" description="Helical" evidence="1">
    <location>
        <begin position="207"/>
        <end position="228"/>
    </location>
</feature>
<gene>
    <name evidence="2" type="ORF">THSYN_03110</name>
</gene>
<keyword evidence="1" id="KW-1133">Transmembrane helix</keyword>
<dbReference type="AlphaFoldDB" id="A0A2K8U4S6"/>
<accession>A0A2K8U4S6</accession>
<dbReference type="EMBL" id="CP020370">
    <property type="protein sequence ID" value="AUB80051.1"/>
    <property type="molecule type" value="Genomic_DNA"/>
</dbReference>
<name>A0A2K8U4S6_9GAMM</name>
<dbReference type="KEGG" id="tsy:THSYN_03110"/>
<sequence>MDLPSDPPQEQPTLDQDIPDLRALADLYVQAKALILYSEEVDPDSRSNLQVIKELRDALDHLMRVIVARVGSQAPAGAADPDYASRNIHKSIGHIYRAAFDALDGTILSLRVKITQVVDNYPLEVLNQVIPNYWDIKRKLNELSGQVTEHRARKDVGAEIGATLDGYVSDVEVIKRFYSELLSYGPALDEYAAKLAQQERQKSRRDWLIALGSAVISGLLVALGSYLWF</sequence>
<reference evidence="2 3" key="1">
    <citation type="submission" date="2017-03" db="EMBL/GenBank/DDBJ databases">
        <title>Complete genome sequence of Candidatus 'Thiodictyon syntrophicum' sp. nov. strain Cad16T, a photolithoautotroph purple sulfur bacterium isolated from an alpine meromictic lake.</title>
        <authorList>
            <person name="Luedin S.M."/>
            <person name="Pothier J.F."/>
            <person name="Danza F."/>
            <person name="Storelli N."/>
            <person name="Wittwer M."/>
            <person name="Tonolla M."/>
        </authorList>
    </citation>
    <scope>NUCLEOTIDE SEQUENCE [LARGE SCALE GENOMIC DNA]</scope>
    <source>
        <strain evidence="2 3">Cad16T</strain>
    </source>
</reference>
<keyword evidence="3" id="KW-1185">Reference proteome</keyword>
<dbReference type="Proteomes" id="UP000232638">
    <property type="component" value="Chromosome"/>
</dbReference>
<evidence type="ECO:0000313" key="3">
    <source>
        <dbReference type="Proteomes" id="UP000232638"/>
    </source>
</evidence>
<keyword evidence="1" id="KW-0472">Membrane</keyword>
<protein>
    <submittedName>
        <fullName evidence="2">Uncharacterized protein</fullName>
    </submittedName>
</protein>
<evidence type="ECO:0000256" key="1">
    <source>
        <dbReference type="SAM" id="Phobius"/>
    </source>
</evidence>
<keyword evidence="1" id="KW-0812">Transmembrane</keyword>